<gene>
    <name evidence="10" type="ORF">OSB1V03_LOCUS2418</name>
</gene>
<evidence type="ECO:0000256" key="6">
    <source>
        <dbReference type="ARBA" id="ARBA00031154"/>
    </source>
</evidence>
<keyword evidence="4" id="KW-0317">Glutathione biosynthesis</keyword>
<accession>A0A7R9PV96</accession>
<dbReference type="EMBL" id="OC855419">
    <property type="protein sequence ID" value="CAD7621949.1"/>
    <property type="molecule type" value="Genomic_DNA"/>
</dbReference>
<dbReference type="PANTHER" id="PTHR13295">
    <property type="entry name" value="GLUTAMATE CYSTEINE LIGASE REGULATORY SUBUNIT"/>
    <property type="match status" value="1"/>
</dbReference>
<evidence type="ECO:0000256" key="5">
    <source>
        <dbReference type="ARBA" id="ARBA00030406"/>
    </source>
</evidence>
<protein>
    <recommendedName>
        <fullName evidence="7">GCS light chain</fullName>
    </recommendedName>
    <alternativeName>
        <fullName evidence="5">Gamma-ECS regulatory subunit</fullName>
    </alternativeName>
    <alternativeName>
        <fullName evidence="8">Gamma-glutamylcysteine synthetase regulatory subunit</fullName>
    </alternativeName>
    <alternativeName>
        <fullName evidence="6">Glutamate--cysteine ligase modifier subunit</fullName>
    </alternativeName>
</protein>
<comment type="pathway">
    <text evidence="1">Sulfur metabolism; glutathione biosynthesis; glutathione from L-cysteine and L-glutamate: step 1/2.</text>
</comment>
<dbReference type="Pfam" id="PF00248">
    <property type="entry name" value="Aldo_ket_red"/>
    <property type="match status" value="1"/>
</dbReference>
<dbReference type="InterPro" id="IPR036812">
    <property type="entry name" value="NAD(P)_OxRdtase_dom_sf"/>
</dbReference>
<comment type="similarity">
    <text evidence="2">Belongs to the aldo/keto reductase family. Glutamate--cysteine ligase light chain subfamily.</text>
</comment>
<feature type="domain" description="NADP-dependent oxidoreductase" evidence="9">
    <location>
        <begin position="78"/>
        <end position="207"/>
    </location>
</feature>
<dbReference type="GO" id="GO:0035226">
    <property type="term" value="F:glutamate-cysteine ligase catalytic subunit binding"/>
    <property type="evidence" value="ECO:0007669"/>
    <property type="project" value="InterPro"/>
</dbReference>
<dbReference type="SUPFAM" id="SSF51430">
    <property type="entry name" value="NAD(P)-linked oxidoreductase"/>
    <property type="match status" value="1"/>
</dbReference>
<evidence type="ECO:0000256" key="3">
    <source>
        <dbReference type="ARBA" id="ARBA00011532"/>
    </source>
</evidence>
<evidence type="ECO:0000313" key="10">
    <source>
        <dbReference type="EMBL" id="CAD7621949.1"/>
    </source>
</evidence>
<dbReference type="UniPathway" id="UPA00142">
    <property type="reaction ID" value="UER00209"/>
</dbReference>
<evidence type="ECO:0000256" key="2">
    <source>
        <dbReference type="ARBA" id="ARBA00008612"/>
    </source>
</evidence>
<evidence type="ECO:0000313" key="11">
    <source>
        <dbReference type="Proteomes" id="UP000759131"/>
    </source>
</evidence>
<evidence type="ECO:0000256" key="8">
    <source>
        <dbReference type="ARBA" id="ARBA00032926"/>
    </source>
</evidence>
<comment type="subunit">
    <text evidence="3">Heterodimer of a catalytic heavy chain and a regulatory light chain.</text>
</comment>
<dbReference type="GO" id="GO:0017109">
    <property type="term" value="C:glutamate-cysteine ligase complex"/>
    <property type="evidence" value="ECO:0007669"/>
    <property type="project" value="TreeGrafter"/>
</dbReference>
<sequence>MSARLPPTVESVVIDSGNLLSLEDLKRKVSIHPNEEFAEGITRIVTQWQPNGDLKPDTKTAFLANGHNPSSATVLSAERQTYRITVKLFLFDDCGHDCPSLRSGVDVVLKQLGIESIDSLIVSLPSRTTKLSLDDIKPFWTCAETFVTDGRASQLGVSDLDTNQLAALYEWAHTSKPTTNHINLEACCVIPEEMSAYAKQHNIQLLTHNDPKDFLPESRFNEIMSHLVDPNESKLWKRVWIARYSIIVAGKGILQNKGYILSAKKCAQN</sequence>
<dbReference type="Proteomes" id="UP000759131">
    <property type="component" value="Unassembled WGS sequence"/>
</dbReference>
<dbReference type="GO" id="GO:0030234">
    <property type="term" value="F:enzyme regulator activity"/>
    <property type="evidence" value="ECO:0007669"/>
    <property type="project" value="TreeGrafter"/>
</dbReference>
<dbReference type="Gene3D" id="3.20.20.100">
    <property type="entry name" value="NADP-dependent oxidoreductase domain"/>
    <property type="match status" value="1"/>
</dbReference>
<organism evidence="10">
    <name type="scientific">Medioppia subpectinata</name>
    <dbReference type="NCBI Taxonomy" id="1979941"/>
    <lineage>
        <taxon>Eukaryota</taxon>
        <taxon>Metazoa</taxon>
        <taxon>Ecdysozoa</taxon>
        <taxon>Arthropoda</taxon>
        <taxon>Chelicerata</taxon>
        <taxon>Arachnida</taxon>
        <taxon>Acari</taxon>
        <taxon>Acariformes</taxon>
        <taxon>Sarcoptiformes</taxon>
        <taxon>Oribatida</taxon>
        <taxon>Brachypylina</taxon>
        <taxon>Oppioidea</taxon>
        <taxon>Oppiidae</taxon>
        <taxon>Medioppia</taxon>
    </lineage>
</organism>
<evidence type="ECO:0000256" key="7">
    <source>
        <dbReference type="ARBA" id="ARBA00031732"/>
    </source>
</evidence>
<evidence type="ECO:0000256" key="4">
    <source>
        <dbReference type="ARBA" id="ARBA00022684"/>
    </source>
</evidence>
<keyword evidence="11" id="KW-1185">Reference proteome</keyword>
<dbReference type="PANTHER" id="PTHR13295:SF4">
    <property type="entry name" value="GLUTAMATE--CYSTEINE LIGASE REGULATORY SUBUNIT"/>
    <property type="match status" value="1"/>
</dbReference>
<dbReference type="OrthoDB" id="5596051at2759"/>
<proteinExistence type="inferred from homology"/>
<evidence type="ECO:0000256" key="1">
    <source>
        <dbReference type="ARBA" id="ARBA00005006"/>
    </source>
</evidence>
<evidence type="ECO:0000259" key="9">
    <source>
        <dbReference type="Pfam" id="PF00248"/>
    </source>
</evidence>
<reference evidence="10" key="1">
    <citation type="submission" date="2020-11" db="EMBL/GenBank/DDBJ databases">
        <authorList>
            <person name="Tran Van P."/>
        </authorList>
    </citation>
    <scope>NUCLEOTIDE SEQUENCE</scope>
</reference>
<dbReference type="AlphaFoldDB" id="A0A7R9PV96"/>
<dbReference type="EMBL" id="CAJPIZ010000844">
    <property type="protein sequence ID" value="CAG2102379.1"/>
    <property type="molecule type" value="Genomic_DNA"/>
</dbReference>
<name>A0A7R9PV96_9ACAR</name>
<dbReference type="GO" id="GO:0006750">
    <property type="term" value="P:glutathione biosynthetic process"/>
    <property type="evidence" value="ECO:0007669"/>
    <property type="project" value="UniProtKB-UniPathway"/>
</dbReference>
<dbReference type="InterPro" id="IPR032963">
    <property type="entry name" value="Gclm"/>
</dbReference>
<dbReference type="InterPro" id="IPR023210">
    <property type="entry name" value="NADP_OxRdtase_dom"/>
</dbReference>